<dbReference type="RefSeq" id="WP_105064469.1">
    <property type="nucleotide sequence ID" value="NZ_BSOU01000014.1"/>
</dbReference>
<evidence type="ECO:0000313" key="5">
    <source>
        <dbReference type="Proteomes" id="UP001156660"/>
    </source>
</evidence>
<evidence type="ECO:0000313" key="4">
    <source>
        <dbReference type="Proteomes" id="UP000239273"/>
    </source>
</evidence>
<sequence>MKKTPNTFAQRGAMSVDAMLISGFIIIALIFIISQGPTLAYKWNKIQFSTDVSNIISATRDWKKRRPNYEGVSLEKICVVTDLSDSICGLSGDGKSTNSFGGDWTVSVNASKGLFDIVATLPNDTDRLADIADTMAPSTREGCIEAAGCSTISTGSDRVTMSF</sequence>
<keyword evidence="1" id="KW-0472">Membrane</keyword>
<name>A0A2S7X199_9GAMM</name>
<comment type="caution">
    <text evidence="3">The sequence shown here is derived from an EMBL/GenBank/DDBJ whole genome shotgun (WGS) entry which is preliminary data.</text>
</comment>
<reference evidence="3 4" key="2">
    <citation type="submission" date="2016-12" db="EMBL/GenBank/DDBJ databases">
        <title>Diversity of luminous bacteria.</title>
        <authorList>
            <person name="Yoshizawa S."/>
            <person name="Kogure K."/>
        </authorList>
    </citation>
    <scope>NUCLEOTIDE SEQUENCE [LARGE SCALE GENOMIC DNA]</scope>
    <source>
        <strain evidence="3 4">NBRC 105001</strain>
    </source>
</reference>
<reference evidence="2" key="1">
    <citation type="journal article" date="2014" name="Int. J. Syst. Evol. Microbiol.">
        <title>Complete genome of a new Firmicutes species belonging to the dominant human colonic microbiota ('Ruminococcus bicirculans') reveals two chromosomes and a selective capacity to utilize plant glucans.</title>
        <authorList>
            <consortium name="NISC Comparative Sequencing Program"/>
            <person name="Wegmann U."/>
            <person name="Louis P."/>
            <person name="Goesmann A."/>
            <person name="Henrissat B."/>
            <person name="Duncan S.H."/>
            <person name="Flint H.J."/>
        </authorList>
    </citation>
    <scope>NUCLEOTIDE SEQUENCE</scope>
    <source>
        <strain evidence="2">NBRC 105001</strain>
    </source>
</reference>
<dbReference type="EMBL" id="MSCP01000005">
    <property type="protein sequence ID" value="PQJ83545.1"/>
    <property type="molecule type" value="Genomic_DNA"/>
</dbReference>
<dbReference type="Proteomes" id="UP001156660">
    <property type="component" value="Unassembled WGS sequence"/>
</dbReference>
<protein>
    <recommendedName>
        <fullName evidence="6">Prepilin-type N-terminal cleavage/methylation domain-containing protein</fullName>
    </recommendedName>
</protein>
<dbReference type="Proteomes" id="UP000239273">
    <property type="component" value="Unassembled WGS sequence"/>
</dbReference>
<keyword evidence="5" id="KW-1185">Reference proteome</keyword>
<proteinExistence type="predicted"/>
<dbReference type="OrthoDB" id="5906628at2"/>
<reference evidence="2" key="4">
    <citation type="submission" date="2023-01" db="EMBL/GenBank/DDBJ databases">
        <title>Draft genome sequence of Aliivibrio sifiae strain NBRC 105001.</title>
        <authorList>
            <person name="Sun Q."/>
            <person name="Mori K."/>
        </authorList>
    </citation>
    <scope>NUCLEOTIDE SEQUENCE</scope>
    <source>
        <strain evidence="2">NBRC 105001</strain>
    </source>
</reference>
<dbReference type="EMBL" id="BSOU01000014">
    <property type="protein sequence ID" value="GLR76819.1"/>
    <property type="molecule type" value="Genomic_DNA"/>
</dbReference>
<evidence type="ECO:0000256" key="1">
    <source>
        <dbReference type="SAM" id="Phobius"/>
    </source>
</evidence>
<keyword evidence="1" id="KW-0812">Transmembrane</keyword>
<accession>A0A2S7X199</accession>
<organism evidence="3 4">
    <name type="scientific">Aliivibrio sifiae</name>
    <dbReference type="NCBI Taxonomy" id="566293"/>
    <lineage>
        <taxon>Bacteria</taxon>
        <taxon>Pseudomonadati</taxon>
        <taxon>Pseudomonadota</taxon>
        <taxon>Gammaproteobacteria</taxon>
        <taxon>Vibrionales</taxon>
        <taxon>Vibrionaceae</taxon>
        <taxon>Aliivibrio</taxon>
    </lineage>
</organism>
<dbReference type="AlphaFoldDB" id="A0A2S7X199"/>
<reference evidence="5" key="3">
    <citation type="journal article" date="2019" name="Int. J. Syst. Evol. Microbiol.">
        <title>The Global Catalogue of Microorganisms (GCM) 10K type strain sequencing project: providing services to taxonomists for standard genome sequencing and annotation.</title>
        <authorList>
            <consortium name="The Broad Institute Genomics Platform"/>
            <consortium name="The Broad Institute Genome Sequencing Center for Infectious Disease"/>
            <person name="Wu L."/>
            <person name="Ma J."/>
        </authorList>
    </citation>
    <scope>NUCLEOTIDE SEQUENCE [LARGE SCALE GENOMIC DNA]</scope>
    <source>
        <strain evidence="5">NBRC 105001</strain>
    </source>
</reference>
<evidence type="ECO:0008006" key="6">
    <source>
        <dbReference type="Google" id="ProtNLM"/>
    </source>
</evidence>
<evidence type="ECO:0000313" key="3">
    <source>
        <dbReference type="EMBL" id="PQJ83545.1"/>
    </source>
</evidence>
<feature type="transmembrane region" description="Helical" evidence="1">
    <location>
        <begin position="12"/>
        <end position="33"/>
    </location>
</feature>
<gene>
    <name evidence="3" type="ORF">BTO23_20610</name>
    <name evidence="2" type="ORF">GCM10007855_36940</name>
</gene>
<evidence type="ECO:0000313" key="2">
    <source>
        <dbReference type="EMBL" id="GLR76819.1"/>
    </source>
</evidence>
<keyword evidence="1" id="KW-1133">Transmembrane helix</keyword>